<dbReference type="Proteomes" id="UP001153076">
    <property type="component" value="Unassembled WGS sequence"/>
</dbReference>
<evidence type="ECO:0000313" key="2">
    <source>
        <dbReference type="EMBL" id="KAJ8423653.1"/>
    </source>
</evidence>
<feature type="region of interest" description="Disordered" evidence="1">
    <location>
        <begin position="82"/>
        <end position="164"/>
    </location>
</feature>
<sequence>MRPPQALSENYHDLCLGFTLSEAEEAACDFRFPKMIQAVFYAMVVNDAFELRVLSRDLAEHLKSSLEGLRLARTKTTLRLKTPDQRTAEGYYEGNSPSASGSHRTSIEVGMTSTTSFTREEESSSSSSCSSASRSKKARGQKEPVHEVIMEGTVYPGASECSNP</sequence>
<dbReference type="EMBL" id="JAKOGI010001910">
    <property type="protein sequence ID" value="KAJ8423653.1"/>
    <property type="molecule type" value="Genomic_DNA"/>
</dbReference>
<feature type="compositionally biased region" description="Polar residues" evidence="1">
    <location>
        <begin position="95"/>
        <end position="104"/>
    </location>
</feature>
<organism evidence="2 3">
    <name type="scientific">Carnegiea gigantea</name>
    <dbReference type="NCBI Taxonomy" id="171969"/>
    <lineage>
        <taxon>Eukaryota</taxon>
        <taxon>Viridiplantae</taxon>
        <taxon>Streptophyta</taxon>
        <taxon>Embryophyta</taxon>
        <taxon>Tracheophyta</taxon>
        <taxon>Spermatophyta</taxon>
        <taxon>Magnoliopsida</taxon>
        <taxon>eudicotyledons</taxon>
        <taxon>Gunneridae</taxon>
        <taxon>Pentapetalae</taxon>
        <taxon>Caryophyllales</taxon>
        <taxon>Cactineae</taxon>
        <taxon>Cactaceae</taxon>
        <taxon>Cactoideae</taxon>
        <taxon>Echinocereeae</taxon>
        <taxon>Carnegiea</taxon>
    </lineage>
</organism>
<keyword evidence="3" id="KW-1185">Reference proteome</keyword>
<feature type="compositionally biased region" description="Low complexity" evidence="1">
    <location>
        <begin position="124"/>
        <end position="133"/>
    </location>
</feature>
<reference evidence="2" key="1">
    <citation type="submission" date="2022-04" db="EMBL/GenBank/DDBJ databases">
        <title>Carnegiea gigantea Genome sequencing and assembly v2.</title>
        <authorList>
            <person name="Copetti D."/>
            <person name="Sanderson M.J."/>
            <person name="Burquez A."/>
            <person name="Wojciechowski M.F."/>
        </authorList>
    </citation>
    <scope>NUCLEOTIDE SEQUENCE</scope>
    <source>
        <strain evidence="2">SGP5-SGP5p</strain>
        <tissue evidence="2">Aerial part</tissue>
    </source>
</reference>
<proteinExistence type="predicted"/>
<evidence type="ECO:0000256" key="1">
    <source>
        <dbReference type="SAM" id="MobiDB-lite"/>
    </source>
</evidence>
<protein>
    <submittedName>
        <fullName evidence="2">Uncharacterized protein</fullName>
    </submittedName>
</protein>
<comment type="caution">
    <text evidence="2">The sequence shown here is derived from an EMBL/GenBank/DDBJ whole genome shotgun (WGS) entry which is preliminary data.</text>
</comment>
<name>A0A9Q1GS70_9CARY</name>
<accession>A0A9Q1GS70</accession>
<gene>
    <name evidence="2" type="ORF">Cgig2_010640</name>
</gene>
<dbReference type="AlphaFoldDB" id="A0A9Q1GS70"/>
<feature type="compositionally biased region" description="Basic and acidic residues" evidence="1">
    <location>
        <begin position="140"/>
        <end position="149"/>
    </location>
</feature>
<evidence type="ECO:0000313" key="3">
    <source>
        <dbReference type="Proteomes" id="UP001153076"/>
    </source>
</evidence>